<dbReference type="SMART" id="SM00434">
    <property type="entry name" value="TOP4c"/>
    <property type="match status" value="1"/>
</dbReference>
<feature type="active site" description="O-(5'-phospho-DNA)-tyrosine intermediate" evidence="11">
    <location>
        <position position="244"/>
    </location>
</feature>
<dbReference type="GO" id="GO:0006265">
    <property type="term" value="P:DNA topological change"/>
    <property type="evidence" value="ECO:0007669"/>
    <property type="project" value="UniProtKB-UniRule"/>
</dbReference>
<evidence type="ECO:0000256" key="10">
    <source>
        <dbReference type="ARBA" id="ARBA00023235"/>
    </source>
</evidence>
<feature type="region of interest" description="Disordered" evidence="12">
    <location>
        <begin position="613"/>
        <end position="659"/>
    </location>
</feature>
<dbReference type="GO" id="GO:0003918">
    <property type="term" value="F:DNA topoisomerase type II (double strand cut, ATP-hydrolyzing) activity"/>
    <property type="evidence" value="ECO:0007669"/>
    <property type="project" value="UniProtKB-EC"/>
</dbReference>
<dbReference type="FunFam" id="3.30.1360.40:FF:000003">
    <property type="entry name" value="DNA topoisomerase 2"/>
    <property type="match status" value="1"/>
</dbReference>
<keyword evidence="5" id="KW-0479">Metal-binding</keyword>
<dbReference type="Gene3D" id="3.40.50.670">
    <property type="match status" value="1"/>
</dbReference>
<evidence type="ECO:0000313" key="14">
    <source>
        <dbReference type="EMBL" id="KAJ6424702.1"/>
    </source>
</evidence>
<dbReference type="PRINTS" id="PR01158">
    <property type="entry name" value="TOPISMRASEII"/>
</dbReference>
<dbReference type="AlphaFoldDB" id="A0AAD6KLW7"/>
<dbReference type="InterPro" id="IPR031660">
    <property type="entry name" value="TOPRIM_C"/>
</dbReference>
<dbReference type="PANTHER" id="PTHR10169">
    <property type="entry name" value="DNA TOPOISOMERASE/GYRASE"/>
    <property type="match status" value="1"/>
</dbReference>
<dbReference type="SUPFAM" id="SSF56719">
    <property type="entry name" value="Type II DNA topoisomerase"/>
    <property type="match status" value="1"/>
</dbReference>
<organism evidence="14 15">
    <name type="scientific">Salix udensis</name>
    <dbReference type="NCBI Taxonomy" id="889485"/>
    <lineage>
        <taxon>Eukaryota</taxon>
        <taxon>Viridiplantae</taxon>
        <taxon>Streptophyta</taxon>
        <taxon>Embryophyta</taxon>
        <taxon>Tracheophyta</taxon>
        <taxon>Spermatophyta</taxon>
        <taxon>Magnoliopsida</taxon>
        <taxon>eudicotyledons</taxon>
        <taxon>Gunneridae</taxon>
        <taxon>Pentapetalae</taxon>
        <taxon>rosids</taxon>
        <taxon>fabids</taxon>
        <taxon>Malpighiales</taxon>
        <taxon>Salicaceae</taxon>
        <taxon>Saliceae</taxon>
        <taxon>Salix</taxon>
    </lineage>
</organism>
<dbReference type="InterPro" id="IPR013759">
    <property type="entry name" value="Topo_IIA_B_C"/>
</dbReference>
<evidence type="ECO:0000256" key="11">
    <source>
        <dbReference type="PROSITE-ProRule" id="PRU01384"/>
    </source>
</evidence>
<keyword evidence="7" id="KW-0067">ATP-binding</keyword>
<dbReference type="PANTHER" id="PTHR10169:SF38">
    <property type="entry name" value="DNA TOPOISOMERASE 2"/>
    <property type="match status" value="1"/>
</dbReference>
<dbReference type="Pfam" id="PF16898">
    <property type="entry name" value="TOPRIM_C"/>
    <property type="match status" value="1"/>
</dbReference>
<comment type="cofactor">
    <cofactor evidence="2">
        <name>Mg(2+)</name>
        <dbReference type="ChEBI" id="CHEBI:18420"/>
    </cofactor>
</comment>
<comment type="catalytic activity">
    <reaction evidence="1 11">
        <text>ATP-dependent breakage, passage and rejoining of double-stranded DNA.</text>
        <dbReference type="EC" id="5.6.2.2"/>
    </reaction>
</comment>
<dbReference type="InterPro" id="IPR013760">
    <property type="entry name" value="Topo_IIA-like_dom_sf"/>
</dbReference>
<keyword evidence="15" id="KW-1185">Reference proteome</keyword>
<dbReference type="InterPro" id="IPR050634">
    <property type="entry name" value="DNA_Topoisomerase_II"/>
</dbReference>
<dbReference type="GO" id="GO:0005634">
    <property type="term" value="C:nucleus"/>
    <property type="evidence" value="ECO:0007669"/>
    <property type="project" value="TreeGrafter"/>
</dbReference>
<name>A0AAD6KLW7_9ROSI</name>
<feature type="domain" description="Topo IIA-type catalytic" evidence="13">
    <location>
        <begin position="154"/>
        <end position="589"/>
    </location>
</feature>
<gene>
    <name evidence="14" type="ORF">OIU84_025461</name>
</gene>
<dbReference type="InterPro" id="IPR001154">
    <property type="entry name" value="TopoII_euk"/>
</dbReference>
<keyword evidence="8 11" id="KW-0799">Topoisomerase</keyword>
<evidence type="ECO:0000256" key="12">
    <source>
        <dbReference type="SAM" id="MobiDB-lite"/>
    </source>
</evidence>
<dbReference type="GO" id="GO:0003677">
    <property type="term" value="F:DNA binding"/>
    <property type="evidence" value="ECO:0007669"/>
    <property type="project" value="UniProtKB-UniRule"/>
</dbReference>
<dbReference type="PRINTS" id="PR00418">
    <property type="entry name" value="TPI2FAMILY"/>
</dbReference>
<protein>
    <recommendedName>
        <fullName evidence="4">DNA topoisomerase (ATP-hydrolyzing)</fullName>
        <ecNumber evidence="4">5.6.2.2</ecNumber>
    </recommendedName>
</protein>
<evidence type="ECO:0000256" key="3">
    <source>
        <dbReference type="ARBA" id="ARBA00011080"/>
    </source>
</evidence>
<evidence type="ECO:0000256" key="1">
    <source>
        <dbReference type="ARBA" id="ARBA00000185"/>
    </source>
</evidence>
<dbReference type="GO" id="GO:0046872">
    <property type="term" value="F:metal ion binding"/>
    <property type="evidence" value="ECO:0007669"/>
    <property type="project" value="UniProtKB-KW"/>
</dbReference>
<dbReference type="GO" id="GO:0000819">
    <property type="term" value="P:sister chromatid segregation"/>
    <property type="evidence" value="ECO:0007669"/>
    <property type="project" value="TreeGrafter"/>
</dbReference>
<dbReference type="InterPro" id="IPR013758">
    <property type="entry name" value="Topo_IIA_A/C_ab"/>
</dbReference>
<proteinExistence type="inferred from homology"/>
<dbReference type="Gene3D" id="1.10.268.10">
    <property type="entry name" value="Topoisomerase, domain 3"/>
    <property type="match status" value="1"/>
</dbReference>
<dbReference type="FunFam" id="3.90.199.10:FF:000002">
    <property type="entry name" value="DNA topoisomerase 2"/>
    <property type="match status" value="1"/>
</dbReference>
<dbReference type="GO" id="GO:0005524">
    <property type="term" value="F:ATP binding"/>
    <property type="evidence" value="ECO:0007669"/>
    <property type="project" value="UniProtKB-KW"/>
</dbReference>
<evidence type="ECO:0000256" key="6">
    <source>
        <dbReference type="ARBA" id="ARBA00022741"/>
    </source>
</evidence>
<dbReference type="GO" id="GO:0000712">
    <property type="term" value="P:resolution of meiotic recombination intermediates"/>
    <property type="evidence" value="ECO:0007669"/>
    <property type="project" value="TreeGrafter"/>
</dbReference>
<feature type="compositionally biased region" description="Basic residues" evidence="12">
    <location>
        <begin position="634"/>
        <end position="644"/>
    </location>
</feature>
<evidence type="ECO:0000256" key="7">
    <source>
        <dbReference type="ARBA" id="ARBA00022840"/>
    </source>
</evidence>
<evidence type="ECO:0000259" key="13">
    <source>
        <dbReference type="PROSITE" id="PS52040"/>
    </source>
</evidence>
<evidence type="ECO:0000256" key="2">
    <source>
        <dbReference type="ARBA" id="ARBA00001946"/>
    </source>
</evidence>
<dbReference type="Gene3D" id="3.30.1360.40">
    <property type="match status" value="1"/>
</dbReference>
<sequence length="707" mass="80237">MYIDIDRRRFSKSSGYSWCGWATRIMTVSHIKGLLINFLHSFWPSLLKVPSFLVEFITPIAKATHRNGTVLSFYSMPEYESWKGSLAGNASSWSIKYYKTSKEGKAYFQSLDKHKKDFIWMDEQDGDAIELAFSKNEDRSKEKLASAVRAWHSPRSEPEAHKPGQRKILFCSFKRNFVKEAKVSQFSGYVSEHSAYHHGEQSLASTIIGMAQDFVGSNNINLLLPNGQFDTRIVGGKDHASSRYIYTQLSPITRFLFPKDDDGLLDYLDEDGQTIERNWYMPIIPMVLVNGCEGIGTGWSTFIPNYNPRDVVANIRRLLNGEMMEPMNPWYRGFKGTIEKGASKNAGCSYTVNGVINEVNETTLRVTELPVRRWTDDYRAFLNSVTEGNRDENGNLPKDPFVKDFRKYGDDAAVVFEVQLSEENMMAAKQEGLLKKFKLTTSISTSNMHLFDSAGVIKKYDNPEQILEEFFHLRLEYYEKRKKVLLENLEFELLKLENKVRKVLPPIPKKSKAVVAGATDDKEEAEDNPDVSGVDILRKTTPTALWVKDLEALEMQLDALDKYDAEAEEARRKLKGDAGGEAGLKVSKQAPKNPRKYTKKAINEEVCVETMRKSSSSAMEKDQQGENVTEVVKPKGRAGSRKAPAKKEKPSPLMDEDDEIESLKDRLDAYRLDSSPERSADMETDVLRVPAVGETLLGRSLEQQLFQ</sequence>
<accession>A0AAD6KLW7</accession>
<dbReference type="Pfam" id="PF00521">
    <property type="entry name" value="DNA_topoisoIV"/>
    <property type="match status" value="1"/>
</dbReference>
<evidence type="ECO:0000313" key="15">
    <source>
        <dbReference type="Proteomes" id="UP001162972"/>
    </source>
</evidence>
<evidence type="ECO:0000256" key="4">
    <source>
        <dbReference type="ARBA" id="ARBA00012895"/>
    </source>
</evidence>
<dbReference type="Gene3D" id="3.90.199.10">
    <property type="entry name" value="Topoisomerase II, domain 5"/>
    <property type="match status" value="1"/>
</dbReference>
<comment type="similarity">
    <text evidence="3">Belongs to the type II topoisomerase family.</text>
</comment>
<reference evidence="14 15" key="1">
    <citation type="journal article" date="2023" name="Int. J. Mol. Sci.">
        <title>De Novo Assembly and Annotation of 11 Diverse Shrub Willow (Salix) Genomes Reveals Novel Gene Organization in Sex-Linked Regions.</title>
        <authorList>
            <person name="Hyden B."/>
            <person name="Feng K."/>
            <person name="Yates T.B."/>
            <person name="Jawdy S."/>
            <person name="Cereghino C."/>
            <person name="Smart L.B."/>
            <person name="Muchero W."/>
        </authorList>
    </citation>
    <scope>NUCLEOTIDE SEQUENCE [LARGE SCALE GENOMIC DNA]</scope>
    <source>
        <tissue evidence="14">Shoot tip</tissue>
    </source>
</reference>
<evidence type="ECO:0000256" key="9">
    <source>
        <dbReference type="ARBA" id="ARBA00023125"/>
    </source>
</evidence>
<evidence type="ECO:0000256" key="8">
    <source>
        <dbReference type="ARBA" id="ARBA00023029"/>
    </source>
</evidence>
<keyword evidence="6" id="KW-0547">Nucleotide-binding</keyword>
<keyword evidence="10 11" id="KW-0413">Isomerase</keyword>
<dbReference type="EC" id="5.6.2.2" evidence="4"/>
<dbReference type="PROSITE" id="PS52040">
    <property type="entry name" value="TOPO_IIA"/>
    <property type="match status" value="1"/>
</dbReference>
<dbReference type="InterPro" id="IPR013757">
    <property type="entry name" value="Topo_IIA_A_a_sf"/>
</dbReference>
<dbReference type="EMBL" id="JAPFFJ010000006">
    <property type="protein sequence ID" value="KAJ6424702.1"/>
    <property type="molecule type" value="Genomic_DNA"/>
</dbReference>
<keyword evidence="9 11" id="KW-0238">DNA-binding</keyword>
<dbReference type="Proteomes" id="UP001162972">
    <property type="component" value="Chromosome 16"/>
</dbReference>
<dbReference type="InterPro" id="IPR002205">
    <property type="entry name" value="Topo_IIA_dom_A"/>
</dbReference>
<evidence type="ECO:0000256" key="5">
    <source>
        <dbReference type="ARBA" id="ARBA00022723"/>
    </source>
</evidence>
<comment type="caution">
    <text evidence="14">The sequence shown here is derived from an EMBL/GenBank/DDBJ whole genome shotgun (WGS) entry which is preliminary data.</text>
</comment>
<dbReference type="Gene3D" id="3.30.1490.30">
    <property type="match status" value="1"/>
</dbReference>